<reference evidence="1" key="1">
    <citation type="journal article" date="2020" name="Stud. Mycol.">
        <title>101 Dothideomycetes genomes: a test case for predicting lifestyles and emergence of pathogens.</title>
        <authorList>
            <person name="Haridas S."/>
            <person name="Albert R."/>
            <person name="Binder M."/>
            <person name="Bloem J."/>
            <person name="Labutti K."/>
            <person name="Salamov A."/>
            <person name="Andreopoulos B."/>
            <person name="Baker S."/>
            <person name="Barry K."/>
            <person name="Bills G."/>
            <person name="Bluhm B."/>
            <person name="Cannon C."/>
            <person name="Castanera R."/>
            <person name="Culley D."/>
            <person name="Daum C."/>
            <person name="Ezra D."/>
            <person name="Gonzalez J."/>
            <person name="Henrissat B."/>
            <person name="Kuo A."/>
            <person name="Liang C."/>
            <person name="Lipzen A."/>
            <person name="Lutzoni F."/>
            <person name="Magnuson J."/>
            <person name="Mondo S."/>
            <person name="Nolan M."/>
            <person name="Ohm R."/>
            <person name="Pangilinan J."/>
            <person name="Park H.-J."/>
            <person name="Ramirez L."/>
            <person name="Alfaro M."/>
            <person name="Sun H."/>
            <person name="Tritt A."/>
            <person name="Yoshinaga Y."/>
            <person name="Zwiers L.-H."/>
            <person name="Turgeon B."/>
            <person name="Goodwin S."/>
            <person name="Spatafora J."/>
            <person name="Crous P."/>
            <person name="Grigoriev I."/>
        </authorList>
    </citation>
    <scope>NUCLEOTIDE SEQUENCE</scope>
    <source>
        <strain evidence="1">ATCC 200398</strain>
    </source>
</reference>
<proteinExistence type="predicted"/>
<gene>
    <name evidence="1" type="ORF">BDR25DRAFT_287173</name>
</gene>
<dbReference type="EMBL" id="MU003508">
    <property type="protein sequence ID" value="KAF2470318.1"/>
    <property type="molecule type" value="Genomic_DNA"/>
</dbReference>
<comment type="caution">
    <text evidence="1">The sequence shown here is derived from an EMBL/GenBank/DDBJ whole genome shotgun (WGS) entry which is preliminary data.</text>
</comment>
<dbReference type="Proteomes" id="UP000799755">
    <property type="component" value="Unassembled WGS sequence"/>
</dbReference>
<organism evidence="1 2">
    <name type="scientific">Lindgomyces ingoldianus</name>
    <dbReference type="NCBI Taxonomy" id="673940"/>
    <lineage>
        <taxon>Eukaryota</taxon>
        <taxon>Fungi</taxon>
        <taxon>Dikarya</taxon>
        <taxon>Ascomycota</taxon>
        <taxon>Pezizomycotina</taxon>
        <taxon>Dothideomycetes</taxon>
        <taxon>Pleosporomycetidae</taxon>
        <taxon>Pleosporales</taxon>
        <taxon>Lindgomycetaceae</taxon>
        <taxon>Lindgomyces</taxon>
    </lineage>
</organism>
<evidence type="ECO:0000313" key="1">
    <source>
        <dbReference type="EMBL" id="KAF2470318.1"/>
    </source>
</evidence>
<evidence type="ECO:0000313" key="2">
    <source>
        <dbReference type="Proteomes" id="UP000799755"/>
    </source>
</evidence>
<name>A0ACB6QUQ9_9PLEO</name>
<accession>A0ACB6QUQ9</accession>
<keyword evidence="2" id="KW-1185">Reference proteome</keyword>
<sequence>MPSFPQLNPLRLRSYILRLPLCTRVLLFVMVALWGATIPFTWLRQWAALVPDQVNLASMYRLNTFPLMHLGFLHMIFNILALTPLLERFESEFGTLVTLALFTGPFGTLPGGIYILLEKGILRSNTTVMGASIWVFLLLASEALKTHKANPNFSIGPYRIPTWTTPLILVFIISFIVPNVSFIGHLCGAGIGYLWALGYIKFLVPPEKILRWVETKLNLLGRLPHYVSVDQKTYGRYGVLPTTAVGLGSIPRSPETGQRLGP</sequence>
<protein>
    <submittedName>
        <fullName evidence="1">Uncharacterized protein</fullName>
    </submittedName>
</protein>